<name>A0A9P6QSK8_9FUNG</name>
<feature type="compositionally biased region" description="Basic and acidic residues" evidence="1">
    <location>
        <begin position="73"/>
        <end position="84"/>
    </location>
</feature>
<evidence type="ECO:0008006" key="4">
    <source>
        <dbReference type="Google" id="ProtNLM"/>
    </source>
</evidence>
<organism evidence="2 3">
    <name type="scientific">Linnemannia gamsii</name>
    <dbReference type="NCBI Taxonomy" id="64522"/>
    <lineage>
        <taxon>Eukaryota</taxon>
        <taxon>Fungi</taxon>
        <taxon>Fungi incertae sedis</taxon>
        <taxon>Mucoromycota</taxon>
        <taxon>Mortierellomycotina</taxon>
        <taxon>Mortierellomycetes</taxon>
        <taxon>Mortierellales</taxon>
        <taxon>Mortierellaceae</taxon>
        <taxon>Linnemannia</taxon>
    </lineage>
</organism>
<feature type="non-terminal residue" evidence="2">
    <location>
        <position position="121"/>
    </location>
</feature>
<dbReference type="OrthoDB" id="2123952at2759"/>
<dbReference type="Proteomes" id="UP000823405">
    <property type="component" value="Unassembled WGS sequence"/>
</dbReference>
<dbReference type="GO" id="GO:0000981">
    <property type="term" value="F:DNA-binding transcription factor activity, RNA polymerase II-specific"/>
    <property type="evidence" value="ECO:0007669"/>
    <property type="project" value="InterPro"/>
</dbReference>
<comment type="caution">
    <text evidence="2">The sequence shown here is derived from an EMBL/GenBank/DDBJ whole genome shotgun (WGS) entry which is preliminary data.</text>
</comment>
<sequence>MANHKSRSIRLLDSRRYAKGDVCSSCELLGVPCLYMDPTKKRGPPKGAGRYINAIEDRLHRMEAIVGGLVREDGSFSHSVDDPRNQSGLNNPTGLHTPRNRISRDNYKDASDIFQQLQQRQ</sequence>
<dbReference type="AlphaFoldDB" id="A0A9P6QSK8"/>
<evidence type="ECO:0000313" key="2">
    <source>
        <dbReference type="EMBL" id="KAG0287533.1"/>
    </source>
</evidence>
<feature type="compositionally biased region" description="Polar residues" evidence="1">
    <location>
        <begin position="85"/>
        <end position="94"/>
    </location>
</feature>
<feature type="region of interest" description="Disordered" evidence="1">
    <location>
        <begin position="73"/>
        <end position="107"/>
    </location>
</feature>
<keyword evidence="3" id="KW-1185">Reference proteome</keyword>
<dbReference type="InterPro" id="IPR036864">
    <property type="entry name" value="Zn2-C6_fun-type_DNA-bd_sf"/>
</dbReference>
<dbReference type="GO" id="GO:0008270">
    <property type="term" value="F:zinc ion binding"/>
    <property type="evidence" value="ECO:0007669"/>
    <property type="project" value="InterPro"/>
</dbReference>
<evidence type="ECO:0000256" key="1">
    <source>
        <dbReference type="SAM" id="MobiDB-lite"/>
    </source>
</evidence>
<accession>A0A9P6QSK8</accession>
<reference evidence="2" key="1">
    <citation type="journal article" date="2020" name="Fungal Divers.">
        <title>Resolving the Mortierellaceae phylogeny through synthesis of multi-gene phylogenetics and phylogenomics.</title>
        <authorList>
            <person name="Vandepol N."/>
            <person name="Liber J."/>
            <person name="Desiro A."/>
            <person name="Na H."/>
            <person name="Kennedy M."/>
            <person name="Barry K."/>
            <person name="Grigoriev I.V."/>
            <person name="Miller A.N."/>
            <person name="O'Donnell K."/>
            <person name="Stajich J.E."/>
            <person name="Bonito G."/>
        </authorList>
    </citation>
    <scope>NUCLEOTIDE SEQUENCE</scope>
    <source>
        <strain evidence="2">NVP60</strain>
    </source>
</reference>
<protein>
    <recommendedName>
        <fullName evidence="4">Zn(2)-C6 fungal-type domain-containing protein</fullName>
    </recommendedName>
</protein>
<evidence type="ECO:0000313" key="3">
    <source>
        <dbReference type="Proteomes" id="UP000823405"/>
    </source>
</evidence>
<gene>
    <name evidence="2" type="ORF">BGZ97_007075</name>
</gene>
<dbReference type="EMBL" id="JAAAIN010003130">
    <property type="protein sequence ID" value="KAG0287533.1"/>
    <property type="molecule type" value="Genomic_DNA"/>
</dbReference>
<proteinExistence type="predicted"/>
<dbReference type="Gene3D" id="4.10.240.10">
    <property type="entry name" value="Zn(2)-C6 fungal-type DNA-binding domain"/>
    <property type="match status" value="1"/>
</dbReference>